<proteinExistence type="predicted"/>
<evidence type="ECO:0000313" key="1">
    <source>
        <dbReference type="EMBL" id="KKL72791.1"/>
    </source>
</evidence>
<gene>
    <name evidence="1" type="ORF">LCGC14_2081410</name>
</gene>
<dbReference type="PROSITE" id="PS51257">
    <property type="entry name" value="PROKAR_LIPOPROTEIN"/>
    <property type="match status" value="1"/>
</dbReference>
<reference evidence="1" key="1">
    <citation type="journal article" date="2015" name="Nature">
        <title>Complex archaea that bridge the gap between prokaryotes and eukaryotes.</title>
        <authorList>
            <person name="Spang A."/>
            <person name="Saw J.H."/>
            <person name="Jorgensen S.L."/>
            <person name="Zaremba-Niedzwiedzka K."/>
            <person name="Martijn J."/>
            <person name="Lind A.E."/>
            <person name="van Eijk R."/>
            <person name="Schleper C."/>
            <person name="Guy L."/>
            <person name="Ettema T.J."/>
        </authorList>
    </citation>
    <scope>NUCLEOTIDE SEQUENCE</scope>
</reference>
<sequence>MKKTGFTVDASSILRQVEREFNAGNNAVPGIVMGCQMIRASLHKIAARSLELNDPALLAEMHRLCCIRPAKGG</sequence>
<accession>A0A0F9F2X3</accession>
<protein>
    <submittedName>
        <fullName evidence="1">Uncharacterized protein</fullName>
    </submittedName>
</protein>
<organism evidence="1">
    <name type="scientific">marine sediment metagenome</name>
    <dbReference type="NCBI Taxonomy" id="412755"/>
    <lineage>
        <taxon>unclassified sequences</taxon>
        <taxon>metagenomes</taxon>
        <taxon>ecological metagenomes</taxon>
    </lineage>
</organism>
<dbReference type="EMBL" id="LAZR01025162">
    <property type="protein sequence ID" value="KKL72791.1"/>
    <property type="molecule type" value="Genomic_DNA"/>
</dbReference>
<comment type="caution">
    <text evidence="1">The sequence shown here is derived from an EMBL/GenBank/DDBJ whole genome shotgun (WGS) entry which is preliminary data.</text>
</comment>
<name>A0A0F9F2X3_9ZZZZ</name>
<dbReference type="AlphaFoldDB" id="A0A0F9F2X3"/>